<feature type="transmembrane region" description="Helical" evidence="1">
    <location>
        <begin position="214"/>
        <end position="239"/>
    </location>
</feature>
<keyword evidence="5" id="KW-1185">Reference proteome</keyword>
<comment type="caution">
    <text evidence="4">The sequence shown here is derived from an EMBL/GenBank/DDBJ whole genome shotgun (WGS) entry which is preliminary data.</text>
</comment>
<keyword evidence="1" id="KW-0472">Membrane</keyword>
<dbReference type="GO" id="GO:0005794">
    <property type="term" value="C:Golgi apparatus"/>
    <property type="evidence" value="ECO:0000318"/>
    <property type="project" value="GO_Central"/>
</dbReference>
<keyword evidence="2" id="KW-0732">Signal</keyword>
<feature type="signal peptide" evidence="2">
    <location>
        <begin position="1"/>
        <end position="24"/>
    </location>
</feature>
<dbReference type="Pfam" id="PF21904">
    <property type="entry name" value="CAND6-7_N"/>
    <property type="match status" value="1"/>
</dbReference>
<reference evidence="4 5" key="1">
    <citation type="journal article" date="2017" name="Nat. Commun.">
        <title>Genome assembly with in vitro proximity ligation data and whole-genome triplication in lettuce.</title>
        <authorList>
            <person name="Reyes-Chin-Wo S."/>
            <person name="Wang Z."/>
            <person name="Yang X."/>
            <person name="Kozik A."/>
            <person name="Arikit S."/>
            <person name="Song C."/>
            <person name="Xia L."/>
            <person name="Froenicke L."/>
            <person name="Lavelle D.O."/>
            <person name="Truco M.J."/>
            <person name="Xia R."/>
            <person name="Zhu S."/>
            <person name="Xu C."/>
            <person name="Xu H."/>
            <person name="Xu X."/>
            <person name="Cox K."/>
            <person name="Korf I."/>
            <person name="Meyers B.C."/>
            <person name="Michelmore R.W."/>
        </authorList>
    </citation>
    <scope>NUCLEOTIDE SEQUENCE [LARGE SCALE GENOMIC DNA]</scope>
    <source>
        <strain evidence="5">cv. Salinas</strain>
        <tissue evidence="4">Seedlings</tissue>
    </source>
</reference>
<name>A0A9R1W3D8_LACSA</name>
<protein>
    <recommendedName>
        <fullName evidence="3">CAND6/7 N-terminal domain-containing protein</fullName>
    </recommendedName>
</protein>
<sequence length="467" mass="53551">MRILEKLLTAVFLYLFIFTAPSTAHIVSLNLQSNNRQMIPLSDFEFTNAGYVSFVFTSIAVISTSSPTNASHIGFFLQSHDYDFYLHSLETRNQDIFEFQQNTTICPLDFKSNSSVLFTFQNLSHGPQFSFNKSFHVTYSAGLTQLRFLYIIFSFSYLTLLGFWILVCFKNRRIFNRTHLLKGGLLLVNCVHFMCVAADLHHVKMTGTAHGLDVVFFIFQLMTAVLLSTVIVLIGAGWFFWKPFLKREEELVLMIVIVLEVWANVDPIMPWEAAVPYNNKNGSLADVIYCFAIYFSIALSSILLDEIRETDLNGNKNKLWLFMMLTIVYVLITKLFLLALSTRWEVYVVKETTILVFCMSILYIFRPASTNNCNPLLDYKNKSSNLRRYDVVEAVVSQVDVEMEVIDEVEGDEVIGKLLFLSTIVESVRIDGILPFYEGDDHENVNILCYSLMSYSFTTLKSVVVRQ</sequence>
<feature type="transmembrane region" description="Helical" evidence="1">
    <location>
        <begin position="346"/>
        <end position="365"/>
    </location>
</feature>
<dbReference type="Proteomes" id="UP000235145">
    <property type="component" value="Unassembled WGS sequence"/>
</dbReference>
<evidence type="ECO:0000259" key="3">
    <source>
        <dbReference type="Pfam" id="PF21904"/>
    </source>
</evidence>
<dbReference type="EMBL" id="NBSK02000003">
    <property type="protein sequence ID" value="KAJ0215490.1"/>
    <property type="molecule type" value="Genomic_DNA"/>
</dbReference>
<feature type="transmembrane region" description="Helical" evidence="1">
    <location>
        <begin position="283"/>
        <end position="307"/>
    </location>
</feature>
<feature type="transmembrane region" description="Helical" evidence="1">
    <location>
        <begin position="181"/>
        <end position="202"/>
    </location>
</feature>
<feature type="transmembrane region" description="Helical" evidence="1">
    <location>
        <begin position="148"/>
        <end position="169"/>
    </location>
</feature>
<evidence type="ECO:0000313" key="4">
    <source>
        <dbReference type="EMBL" id="KAJ0215490.1"/>
    </source>
</evidence>
<dbReference type="AlphaFoldDB" id="A0A9R1W3D8"/>
<organism evidence="4 5">
    <name type="scientific">Lactuca sativa</name>
    <name type="common">Garden lettuce</name>
    <dbReference type="NCBI Taxonomy" id="4236"/>
    <lineage>
        <taxon>Eukaryota</taxon>
        <taxon>Viridiplantae</taxon>
        <taxon>Streptophyta</taxon>
        <taxon>Embryophyta</taxon>
        <taxon>Tracheophyta</taxon>
        <taxon>Spermatophyta</taxon>
        <taxon>Magnoliopsida</taxon>
        <taxon>eudicotyledons</taxon>
        <taxon>Gunneridae</taxon>
        <taxon>Pentapetalae</taxon>
        <taxon>asterids</taxon>
        <taxon>campanulids</taxon>
        <taxon>Asterales</taxon>
        <taxon>Asteraceae</taxon>
        <taxon>Cichorioideae</taxon>
        <taxon>Cichorieae</taxon>
        <taxon>Lactucinae</taxon>
        <taxon>Lactuca</taxon>
    </lineage>
</organism>
<dbReference type="InterPro" id="IPR054103">
    <property type="entry name" value="CAND6-7_N"/>
</dbReference>
<dbReference type="GO" id="GO:0016020">
    <property type="term" value="C:membrane"/>
    <property type="evidence" value="ECO:0000318"/>
    <property type="project" value="GO_Central"/>
</dbReference>
<feature type="domain" description="CAND6/7 N-terminal" evidence="3">
    <location>
        <begin position="28"/>
        <end position="141"/>
    </location>
</feature>
<feature type="transmembrane region" description="Helical" evidence="1">
    <location>
        <begin position="319"/>
        <end position="340"/>
    </location>
</feature>
<proteinExistence type="predicted"/>
<dbReference type="PANTHER" id="PTHR21229">
    <property type="entry name" value="LUNG SEVEN TRANSMEMBRANE RECEPTOR"/>
    <property type="match status" value="1"/>
</dbReference>
<evidence type="ECO:0000256" key="1">
    <source>
        <dbReference type="SAM" id="Phobius"/>
    </source>
</evidence>
<gene>
    <name evidence="4" type="ORF">LSAT_V11C300117300</name>
</gene>
<dbReference type="InterPro" id="IPR009637">
    <property type="entry name" value="GPR107/GPR108-like"/>
</dbReference>
<keyword evidence="1" id="KW-0812">Transmembrane</keyword>
<evidence type="ECO:0000313" key="5">
    <source>
        <dbReference type="Proteomes" id="UP000235145"/>
    </source>
</evidence>
<feature type="chain" id="PRO_5040162847" description="CAND6/7 N-terminal domain-containing protein" evidence="2">
    <location>
        <begin position="25"/>
        <end position="467"/>
    </location>
</feature>
<accession>A0A9R1W3D8</accession>
<keyword evidence="1" id="KW-1133">Transmembrane helix</keyword>
<dbReference type="PANTHER" id="PTHR21229:SF2">
    <property type="entry name" value="RE59932P"/>
    <property type="match status" value="1"/>
</dbReference>
<evidence type="ECO:0000256" key="2">
    <source>
        <dbReference type="SAM" id="SignalP"/>
    </source>
</evidence>